<evidence type="ECO:0000313" key="4">
    <source>
        <dbReference type="Proteomes" id="UP000657421"/>
    </source>
</evidence>
<comment type="caution">
    <text evidence="3">The sequence shown here is derived from an EMBL/GenBank/DDBJ whole genome shotgun (WGS) entry which is preliminary data.</text>
</comment>
<organism evidence="3 4">
    <name type="scientific">Jingyaoa shaoxingensis</name>
    <dbReference type="NCBI Taxonomy" id="2763671"/>
    <lineage>
        <taxon>Bacteria</taxon>
        <taxon>Bacillati</taxon>
        <taxon>Bacillota</taxon>
        <taxon>Clostridia</taxon>
        <taxon>Lachnospirales</taxon>
        <taxon>Lachnospiraceae</taxon>
        <taxon>Jingyaoa</taxon>
    </lineage>
</organism>
<sequence length="75" mass="8165">MRLSEVTVGNKVKVNAISGNRHLLSRLIGVGLAEGALLQIVQNEKGQPVLFYCRDSVIALSEKDCKKIEVEEAGE</sequence>
<name>A0ABR7N713_9FIRM</name>
<dbReference type="SMART" id="SM00899">
    <property type="entry name" value="FeoA"/>
    <property type="match status" value="1"/>
</dbReference>
<dbReference type="EMBL" id="JACRSZ010000001">
    <property type="protein sequence ID" value="MBC8572194.1"/>
    <property type="molecule type" value="Genomic_DNA"/>
</dbReference>
<accession>A0ABR7N713</accession>
<keyword evidence="1" id="KW-0408">Iron</keyword>
<proteinExistence type="predicted"/>
<gene>
    <name evidence="3" type="ORF">H8716_03710</name>
</gene>
<feature type="domain" description="Ferrous iron transporter FeoA-like" evidence="2">
    <location>
        <begin position="1"/>
        <end position="72"/>
    </location>
</feature>
<dbReference type="InterPro" id="IPR008988">
    <property type="entry name" value="Transcriptional_repressor_C"/>
</dbReference>
<dbReference type="Proteomes" id="UP000657421">
    <property type="component" value="Unassembled WGS sequence"/>
</dbReference>
<dbReference type="Pfam" id="PF04023">
    <property type="entry name" value="FeoA"/>
    <property type="match status" value="1"/>
</dbReference>
<evidence type="ECO:0000256" key="1">
    <source>
        <dbReference type="ARBA" id="ARBA00023004"/>
    </source>
</evidence>
<dbReference type="InterPro" id="IPR038157">
    <property type="entry name" value="FeoA_core_dom"/>
</dbReference>
<dbReference type="Gene3D" id="2.30.30.90">
    <property type="match status" value="1"/>
</dbReference>
<dbReference type="RefSeq" id="WP_249307156.1">
    <property type="nucleotide sequence ID" value="NZ_JACRSZ010000001.1"/>
</dbReference>
<dbReference type="InterPro" id="IPR007167">
    <property type="entry name" value="Fe-transptr_FeoA-like"/>
</dbReference>
<evidence type="ECO:0000259" key="2">
    <source>
        <dbReference type="SMART" id="SM00899"/>
    </source>
</evidence>
<evidence type="ECO:0000313" key="3">
    <source>
        <dbReference type="EMBL" id="MBC8572194.1"/>
    </source>
</evidence>
<dbReference type="SUPFAM" id="SSF50037">
    <property type="entry name" value="C-terminal domain of transcriptional repressors"/>
    <property type="match status" value="1"/>
</dbReference>
<reference evidence="3 4" key="1">
    <citation type="submission" date="2020-08" db="EMBL/GenBank/DDBJ databases">
        <title>Genome public.</title>
        <authorList>
            <person name="Liu C."/>
            <person name="Sun Q."/>
        </authorList>
    </citation>
    <scope>NUCLEOTIDE SEQUENCE [LARGE SCALE GENOMIC DNA]</scope>
    <source>
        <strain evidence="3 4">NSJ-46</strain>
    </source>
</reference>
<keyword evidence="4" id="KW-1185">Reference proteome</keyword>
<protein>
    <submittedName>
        <fullName evidence="3">Ferrous iron transport protein A</fullName>
    </submittedName>
</protein>